<feature type="transmembrane region" description="Helical" evidence="1">
    <location>
        <begin position="73"/>
        <end position="88"/>
    </location>
</feature>
<dbReference type="GO" id="GO:0016192">
    <property type="term" value="P:vesicle-mediated transport"/>
    <property type="evidence" value="ECO:0007669"/>
    <property type="project" value="InterPro"/>
</dbReference>
<dbReference type="Pfam" id="PF03311">
    <property type="entry name" value="Cornichon"/>
    <property type="match status" value="1"/>
</dbReference>
<evidence type="ECO:0000313" key="3">
    <source>
        <dbReference type="Proteomes" id="UP001286313"/>
    </source>
</evidence>
<keyword evidence="3" id="KW-1185">Reference proteome</keyword>
<keyword evidence="1" id="KW-1133">Transmembrane helix</keyword>
<dbReference type="SMART" id="SM01398">
    <property type="entry name" value="Cornichon"/>
    <property type="match status" value="1"/>
</dbReference>
<evidence type="ECO:0000256" key="1">
    <source>
        <dbReference type="SAM" id="Phobius"/>
    </source>
</evidence>
<proteinExistence type="predicted"/>
<dbReference type="Proteomes" id="UP001286313">
    <property type="component" value="Unassembled WGS sequence"/>
</dbReference>
<accession>A0AAE1G0P9</accession>
<dbReference type="AlphaFoldDB" id="A0AAE1G0P9"/>
<keyword evidence="1" id="KW-0812">Transmembrane</keyword>
<feature type="transmembrane region" description="Helical" evidence="1">
    <location>
        <begin position="6"/>
        <end position="28"/>
    </location>
</feature>
<name>A0AAE1G0P9_PETCI</name>
<evidence type="ECO:0000313" key="2">
    <source>
        <dbReference type="EMBL" id="KAK3884129.1"/>
    </source>
</evidence>
<comment type="caution">
    <text evidence="2">The sequence shown here is derived from an EMBL/GenBank/DDBJ whole genome shotgun (WGS) entry which is preliminary data.</text>
</comment>
<organism evidence="2 3">
    <name type="scientific">Petrolisthes cinctipes</name>
    <name type="common">Flat porcelain crab</name>
    <dbReference type="NCBI Taxonomy" id="88211"/>
    <lineage>
        <taxon>Eukaryota</taxon>
        <taxon>Metazoa</taxon>
        <taxon>Ecdysozoa</taxon>
        <taxon>Arthropoda</taxon>
        <taxon>Crustacea</taxon>
        <taxon>Multicrustacea</taxon>
        <taxon>Malacostraca</taxon>
        <taxon>Eumalacostraca</taxon>
        <taxon>Eucarida</taxon>
        <taxon>Decapoda</taxon>
        <taxon>Pleocyemata</taxon>
        <taxon>Anomura</taxon>
        <taxon>Galatheoidea</taxon>
        <taxon>Porcellanidae</taxon>
        <taxon>Petrolisthes</taxon>
    </lineage>
</organism>
<gene>
    <name evidence="2" type="ORF">Pcinc_011570</name>
</gene>
<dbReference type="InterPro" id="IPR003377">
    <property type="entry name" value="Cornichon"/>
</dbReference>
<reference evidence="2" key="1">
    <citation type="submission" date="2023-10" db="EMBL/GenBank/DDBJ databases">
        <title>Genome assemblies of two species of porcelain crab, Petrolisthes cinctipes and Petrolisthes manimaculis (Anomura: Porcellanidae).</title>
        <authorList>
            <person name="Angst P."/>
        </authorList>
    </citation>
    <scope>NUCLEOTIDE SEQUENCE</scope>
    <source>
        <strain evidence="2">PB745_01</strain>
        <tissue evidence="2">Gill</tissue>
    </source>
</reference>
<keyword evidence="1" id="KW-0472">Membrane</keyword>
<protein>
    <submittedName>
        <fullName evidence="2">Uncharacterized protein</fullName>
    </submittedName>
</protein>
<feature type="transmembrane region" description="Helical" evidence="1">
    <location>
        <begin position="49"/>
        <end position="67"/>
    </location>
</feature>
<sequence>MAFSAATLVFIIALIMDGTIFLFFATFHMIAFDQLEKGYKNPEDQCTELNSVLFLEFILLVFLNVLFGVSREIFSITLNLPVILYYIIRYRKRSRDQRAVNHLYLYNPTTVMDQEEFSQG</sequence>
<dbReference type="EMBL" id="JAWQEG010000910">
    <property type="protein sequence ID" value="KAK3884129.1"/>
    <property type="molecule type" value="Genomic_DNA"/>
</dbReference>